<organism evidence="2 3">
    <name type="scientific">Popillia japonica</name>
    <name type="common">Japanese beetle</name>
    <dbReference type="NCBI Taxonomy" id="7064"/>
    <lineage>
        <taxon>Eukaryota</taxon>
        <taxon>Metazoa</taxon>
        <taxon>Ecdysozoa</taxon>
        <taxon>Arthropoda</taxon>
        <taxon>Hexapoda</taxon>
        <taxon>Insecta</taxon>
        <taxon>Pterygota</taxon>
        <taxon>Neoptera</taxon>
        <taxon>Endopterygota</taxon>
        <taxon>Coleoptera</taxon>
        <taxon>Polyphaga</taxon>
        <taxon>Scarabaeiformia</taxon>
        <taxon>Scarabaeidae</taxon>
        <taxon>Rutelinae</taxon>
        <taxon>Popillia</taxon>
    </lineage>
</organism>
<evidence type="ECO:0000256" key="1">
    <source>
        <dbReference type="SAM" id="Phobius"/>
    </source>
</evidence>
<evidence type="ECO:0000313" key="3">
    <source>
        <dbReference type="Proteomes" id="UP001458880"/>
    </source>
</evidence>
<name>A0AAW1IVQ4_POPJA</name>
<reference evidence="2 3" key="1">
    <citation type="journal article" date="2024" name="BMC Genomics">
        <title>De novo assembly and annotation of Popillia japonica's genome with initial clues to its potential as an invasive pest.</title>
        <authorList>
            <person name="Cucini C."/>
            <person name="Boschi S."/>
            <person name="Funari R."/>
            <person name="Cardaioli E."/>
            <person name="Iannotti N."/>
            <person name="Marturano G."/>
            <person name="Paoli F."/>
            <person name="Bruttini M."/>
            <person name="Carapelli A."/>
            <person name="Frati F."/>
            <person name="Nardi F."/>
        </authorList>
    </citation>
    <scope>NUCLEOTIDE SEQUENCE [LARGE SCALE GENOMIC DNA]</scope>
    <source>
        <strain evidence="2">DMR45628</strain>
    </source>
</reference>
<evidence type="ECO:0000313" key="2">
    <source>
        <dbReference type="EMBL" id="KAK9693927.1"/>
    </source>
</evidence>
<dbReference type="EMBL" id="JASPKY010000528">
    <property type="protein sequence ID" value="KAK9693927.1"/>
    <property type="molecule type" value="Genomic_DNA"/>
</dbReference>
<proteinExistence type="predicted"/>
<comment type="caution">
    <text evidence="2">The sequence shown here is derived from an EMBL/GenBank/DDBJ whole genome shotgun (WGS) entry which is preliminary data.</text>
</comment>
<sequence>MRESSGLYYPNVYVREFHGSPSFPHKIGYRYEREAVSFFAAHPFIYIFFSVFVRRQTSATGTVDVCSERWGYTSAGGGSREKKNDYFQKLVLSAQPNVPPMSPTYITEEKRKAARERLRSHTAYRIYIRNDQRGLDTARQSFPIHQSTSSV</sequence>
<gene>
    <name evidence="2" type="ORF">QE152_g33875</name>
</gene>
<keyword evidence="1" id="KW-0472">Membrane</keyword>
<keyword evidence="3" id="KW-1185">Reference proteome</keyword>
<keyword evidence="1" id="KW-1133">Transmembrane helix</keyword>
<accession>A0AAW1IVQ4</accession>
<feature type="transmembrane region" description="Helical" evidence="1">
    <location>
        <begin position="35"/>
        <end position="53"/>
    </location>
</feature>
<protein>
    <submittedName>
        <fullName evidence="2">Uncharacterized protein</fullName>
    </submittedName>
</protein>
<keyword evidence="1" id="KW-0812">Transmembrane</keyword>
<dbReference type="AlphaFoldDB" id="A0AAW1IVQ4"/>
<dbReference type="Proteomes" id="UP001458880">
    <property type="component" value="Unassembled WGS sequence"/>
</dbReference>